<evidence type="ECO:0000256" key="1">
    <source>
        <dbReference type="ARBA" id="ARBA00023002"/>
    </source>
</evidence>
<dbReference type="SUPFAM" id="SSF51197">
    <property type="entry name" value="Clavaminate synthase-like"/>
    <property type="match status" value="1"/>
</dbReference>
<dbReference type="GeneID" id="17359277"/>
<dbReference type="RefSeq" id="XP_005852192.1">
    <property type="nucleotide sequence ID" value="XM_005852130.1"/>
</dbReference>
<feature type="domain" description="TauD/TfdA-like" evidence="3">
    <location>
        <begin position="116"/>
        <end position="378"/>
    </location>
</feature>
<dbReference type="GO" id="GO:0017000">
    <property type="term" value="P:antibiotic biosynthetic process"/>
    <property type="evidence" value="ECO:0007669"/>
    <property type="project" value="UniProtKB-KW"/>
</dbReference>
<dbReference type="InterPro" id="IPR050411">
    <property type="entry name" value="AlphaKG_dependent_hydroxylases"/>
</dbReference>
<dbReference type="OrthoDB" id="272271at2759"/>
<keyword evidence="2" id="KW-0045">Antibiotic biosynthesis</keyword>
<dbReference type="eggNOG" id="ENOG502R4JR">
    <property type="taxonomic scope" value="Eukaryota"/>
</dbReference>
<dbReference type="GO" id="GO:0016491">
    <property type="term" value="F:oxidoreductase activity"/>
    <property type="evidence" value="ECO:0007669"/>
    <property type="project" value="UniProtKB-KW"/>
</dbReference>
<dbReference type="InterPro" id="IPR003819">
    <property type="entry name" value="TauD/TfdA-like"/>
</dbReference>
<dbReference type="Proteomes" id="UP000008141">
    <property type="component" value="Unassembled WGS sequence"/>
</dbReference>
<accession>E1Z311</accession>
<reference evidence="4 5" key="1">
    <citation type="journal article" date="2010" name="Plant Cell">
        <title>The Chlorella variabilis NC64A genome reveals adaptation to photosymbiosis, coevolution with viruses, and cryptic sex.</title>
        <authorList>
            <person name="Blanc G."/>
            <person name="Duncan G."/>
            <person name="Agarkova I."/>
            <person name="Borodovsky M."/>
            <person name="Gurnon J."/>
            <person name="Kuo A."/>
            <person name="Lindquist E."/>
            <person name="Lucas S."/>
            <person name="Pangilinan J."/>
            <person name="Polle J."/>
            <person name="Salamov A."/>
            <person name="Terry A."/>
            <person name="Yamada T."/>
            <person name="Dunigan D.D."/>
            <person name="Grigoriev I.V."/>
            <person name="Claverie J.M."/>
            <person name="Van Etten J.L."/>
        </authorList>
    </citation>
    <scope>NUCLEOTIDE SEQUENCE [LARGE SCALE GENOMIC DNA]</scope>
    <source>
        <strain evidence="4 5">NC64A</strain>
    </source>
</reference>
<dbReference type="InterPro" id="IPR042098">
    <property type="entry name" value="TauD-like_sf"/>
</dbReference>
<dbReference type="PANTHER" id="PTHR10696:SF56">
    <property type="entry name" value="TAUD_TFDA-LIKE DOMAIN-CONTAINING PROTEIN"/>
    <property type="match status" value="1"/>
</dbReference>
<dbReference type="KEGG" id="cvr:CHLNCDRAFT_133404"/>
<name>E1Z311_CHLVA</name>
<dbReference type="Pfam" id="PF02668">
    <property type="entry name" value="TauD"/>
    <property type="match status" value="1"/>
</dbReference>
<dbReference type="OMA" id="WHVYNEL"/>
<protein>
    <recommendedName>
        <fullName evidence="3">TauD/TfdA-like domain-containing protein</fullName>
    </recommendedName>
</protein>
<dbReference type="EMBL" id="GL433835">
    <property type="protein sequence ID" value="EFN60090.1"/>
    <property type="molecule type" value="Genomic_DNA"/>
</dbReference>
<evidence type="ECO:0000313" key="5">
    <source>
        <dbReference type="Proteomes" id="UP000008141"/>
    </source>
</evidence>
<dbReference type="Gene3D" id="3.60.130.10">
    <property type="entry name" value="Clavaminate synthase-like"/>
    <property type="match status" value="1"/>
</dbReference>
<evidence type="ECO:0000256" key="2">
    <source>
        <dbReference type="ARBA" id="ARBA00023194"/>
    </source>
</evidence>
<gene>
    <name evidence="4" type="ORF">CHLNCDRAFT_133404</name>
</gene>
<dbReference type="PANTHER" id="PTHR10696">
    <property type="entry name" value="GAMMA-BUTYROBETAINE HYDROXYLASE-RELATED"/>
    <property type="match status" value="1"/>
</dbReference>
<dbReference type="InParanoid" id="E1Z311"/>
<keyword evidence="5" id="KW-1185">Reference proteome</keyword>
<evidence type="ECO:0000259" key="3">
    <source>
        <dbReference type="Pfam" id="PF02668"/>
    </source>
</evidence>
<keyword evidence="1" id="KW-0560">Oxidoreductase</keyword>
<sequence length="428" mass="46909">MVAVVQLPSSSPFDADMSRQSSSLELRSSFHNLSCRMSSRLLSAMSHAPPSESGPQGTVRPLTVVNDPAAWKACDWAGREHEAVVQLDGADVAQLKEAVAAFMASGRPLSALKRPADFPLSGGLADKLAGARRDLLRGRGFALLRGVPVGEWSEAESVAGYMGLGVHVGRPQPQSKDGKLINHVKMHYAPAGAPASTLPQREHAHNLEFGVHTDAQADVLGLLCINQAKEGGVSSFSSTLAVHNELLRRGRKDIVRCLASGGWYRDRSRYQDVRPGDSPVWEMPVFSYHKGYLTTHYNSSHYQLCARRYPEQAGPLSALQLEALALFEEIGSHPDFAISYRLQPGDIILLHNSSALHARSAFKDGDAPHERRHLVRLWLSCDDDRPQPAHLDFPRSHTEGYDRDAYQGLMKPAPSQFHVPLSQEADDL</sequence>
<evidence type="ECO:0000313" key="4">
    <source>
        <dbReference type="EMBL" id="EFN60090.1"/>
    </source>
</evidence>
<dbReference type="AlphaFoldDB" id="E1Z311"/>
<organism evidence="5">
    <name type="scientific">Chlorella variabilis</name>
    <name type="common">Green alga</name>
    <dbReference type="NCBI Taxonomy" id="554065"/>
    <lineage>
        <taxon>Eukaryota</taxon>
        <taxon>Viridiplantae</taxon>
        <taxon>Chlorophyta</taxon>
        <taxon>core chlorophytes</taxon>
        <taxon>Trebouxiophyceae</taxon>
        <taxon>Chlorellales</taxon>
        <taxon>Chlorellaceae</taxon>
        <taxon>Chlorella clade</taxon>
        <taxon>Chlorella</taxon>
    </lineage>
</organism>
<proteinExistence type="predicted"/>